<dbReference type="InterPro" id="IPR011009">
    <property type="entry name" value="Kinase-like_dom_sf"/>
</dbReference>
<dbReference type="SUPFAM" id="SSF56112">
    <property type="entry name" value="Protein kinase-like (PK-like)"/>
    <property type="match status" value="1"/>
</dbReference>
<dbReference type="PROSITE" id="PS50011">
    <property type="entry name" value="PROTEIN_KINASE_DOM"/>
    <property type="match status" value="1"/>
</dbReference>
<dbReference type="InterPro" id="IPR008266">
    <property type="entry name" value="Tyr_kinase_AS"/>
</dbReference>
<sequence length="971" mass="109440">MTLLRIIFLLLMSSRLRSEQFCATDGSDPTPTWAPSDTCTDDAFANIKVPPVLNSSAQTYVQHDCGIAVILDLDRTYTTDEGFYDVRLFISDTIAGCMSRGIGYRTFIYPMFNSSIRTVCCAEEVCSQQIELMNYDDYVVSYDSTSPLQNETSKANFTYALVGLMKQFAQPNTKCLYNTIVLLTNRVFVTDQEMLGKDVANIVNYGCITFTVIALGNTGITQELLYQYYSSYTQRLFVVPGYNCITRLDKCIRPCGAEGANDCQNEQLTECPFPTTRPRITTTTAQPVVVSTTTPDPSLNNYWHITYLFALSNRTTDAEFQRAVKFIATPLQQCAKSGMKVAVRFLARNNVDSGWLTQLNPVNQFLQSLSADEILLNAAQTIDVADNTTLQLVNEAVDTNIVQTFTDDEPRITLMTDFVSQNFVSAYNDRFGVLPKKLQPYYFEIIAFNELAAEVYQNQTSIPRSHIVADPNYGDSSKNMVTLCPTKKTSVPTIMFIIIGTCAGAVLILIIATVLFRQKYMWLEKLNRFRSHHYGDQEVEDDEMIDYWELSPEQVLIKNEQLGHGAYGQVYKGKLIGPSPGILRHHKNEIAQFSDCDCAVKMLPKYASDSARSEFMHEIELMKSLGFHDNIVSMLGCITSVNKSCLVMEYCANRDLLRFLKQRKTELEISKSIDEQIECTKEFLNFGWQIAQGMCYLGQKNIIHRDLAARNILIAGTDGVKNAKISDFGLSLTTEGESPLSASGRLPIKWLAIECLQRELFSVKSDVWSYGIVLFEMYSMGERPFEDIEPLNLIPHLEAGNRPRRPLLATDKIAEVMTRCWDKVPGKRPSFEEISYIFTGLLEESTEGYGYLALIKTAETYMATSELSSQHERSRAGRRYSAERATECRMPPRKRAITYTTPMSSLDSSDELPHLADNELSKDENTTEPSVDSLTVEEDPVRGRLQLTNLLPSMKPLGRFTRNLLRRGSGP</sequence>
<organism evidence="14 15">
    <name type="scientific">Haemonchus contortus</name>
    <name type="common">Barber pole worm</name>
    <dbReference type="NCBI Taxonomy" id="6289"/>
    <lineage>
        <taxon>Eukaryota</taxon>
        <taxon>Metazoa</taxon>
        <taxon>Ecdysozoa</taxon>
        <taxon>Nematoda</taxon>
        <taxon>Chromadorea</taxon>
        <taxon>Rhabditida</taxon>
        <taxon>Rhabditina</taxon>
        <taxon>Rhabditomorpha</taxon>
        <taxon>Strongyloidea</taxon>
        <taxon>Trichostrongylidae</taxon>
        <taxon>Haemonchus</taxon>
    </lineage>
</organism>
<feature type="compositionally biased region" description="Basic and acidic residues" evidence="10">
    <location>
        <begin position="869"/>
        <end position="885"/>
    </location>
</feature>
<keyword evidence="4" id="KW-0547">Nucleotide-binding</keyword>
<evidence type="ECO:0000256" key="9">
    <source>
        <dbReference type="ARBA" id="ARBA00051243"/>
    </source>
</evidence>
<feature type="compositionally biased region" description="Polar residues" evidence="10">
    <location>
        <begin position="898"/>
        <end position="907"/>
    </location>
</feature>
<evidence type="ECO:0000259" key="13">
    <source>
        <dbReference type="PROSITE" id="PS50011"/>
    </source>
</evidence>
<dbReference type="GO" id="GO:0007169">
    <property type="term" value="P:cell surface receptor protein tyrosine kinase signaling pathway"/>
    <property type="evidence" value="ECO:0007669"/>
    <property type="project" value="TreeGrafter"/>
</dbReference>
<dbReference type="GO" id="GO:0012505">
    <property type="term" value="C:endomembrane system"/>
    <property type="evidence" value="ECO:0007669"/>
    <property type="project" value="UniProtKB-SubCell"/>
</dbReference>
<evidence type="ECO:0000256" key="4">
    <source>
        <dbReference type="ARBA" id="ARBA00022741"/>
    </source>
</evidence>
<reference evidence="15" key="1">
    <citation type="submission" date="2020-12" db="UniProtKB">
        <authorList>
            <consortium name="WormBaseParasite"/>
        </authorList>
    </citation>
    <scope>IDENTIFICATION</scope>
    <source>
        <strain evidence="15">MHco3</strain>
    </source>
</reference>
<dbReference type="PANTHER" id="PTHR24416">
    <property type="entry name" value="TYROSINE-PROTEIN KINASE RECEPTOR"/>
    <property type="match status" value="1"/>
</dbReference>
<dbReference type="Gene3D" id="3.30.200.20">
    <property type="entry name" value="Phosphorylase Kinase, domain 1"/>
    <property type="match status" value="1"/>
</dbReference>
<dbReference type="GO" id="GO:0061564">
    <property type="term" value="P:axon development"/>
    <property type="evidence" value="ECO:0007669"/>
    <property type="project" value="UniProtKB-ARBA"/>
</dbReference>
<dbReference type="GO" id="GO:0005524">
    <property type="term" value="F:ATP binding"/>
    <property type="evidence" value="ECO:0007669"/>
    <property type="project" value="UniProtKB-KW"/>
</dbReference>
<evidence type="ECO:0000313" key="14">
    <source>
        <dbReference type="Proteomes" id="UP000025227"/>
    </source>
</evidence>
<evidence type="ECO:0000256" key="5">
    <source>
        <dbReference type="ARBA" id="ARBA00022777"/>
    </source>
</evidence>
<dbReference type="AlphaFoldDB" id="A0A7I4YVI0"/>
<feature type="region of interest" description="Disordered" evidence="10">
    <location>
        <begin position="894"/>
        <end position="913"/>
    </location>
</feature>
<feature type="chain" id="PRO_5029643018" description="receptor protein-tyrosine kinase" evidence="12">
    <location>
        <begin position="19"/>
        <end position="971"/>
    </location>
</feature>
<dbReference type="FunFam" id="1.10.510.10:FF:001512">
    <property type="entry name" value="Receptor tyrosine-protein kinase erbB-2"/>
    <property type="match status" value="1"/>
</dbReference>
<keyword evidence="5" id="KW-0418">Kinase</keyword>
<keyword evidence="6" id="KW-0067">ATP-binding</keyword>
<proteinExistence type="predicted"/>
<evidence type="ECO:0000256" key="3">
    <source>
        <dbReference type="ARBA" id="ARBA00022679"/>
    </source>
</evidence>
<dbReference type="PANTHER" id="PTHR24416:SF488">
    <property type="entry name" value="PROTEIN KINASE DOMAIN-CONTAINING PROTEIN"/>
    <property type="match status" value="1"/>
</dbReference>
<dbReference type="PROSITE" id="PS00109">
    <property type="entry name" value="PROTEIN_KINASE_TYR"/>
    <property type="match status" value="1"/>
</dbReference>
<evidence type="ECO:0000256" key="6">
    <source>
        <dbReference type="ARBA" id="ARBA00022840"/>
    </source>
</evidence>
<dbReference type="InterPro" id="IPR020635">
    <property type="entry name" value="Tyr_kinase_cat_dom"/>
</dbReference>
<dbReference type="Pfam" id="PF07714">
    <property type="entry name" value="PK_Tyr_Ser-Thr"/>
    <property type="match status" value="1"/>
</dbReference>
<comment type="catalytic activity">
    <reaction evidence="9">
        <text>L-tyrosyl-[protein] + ATP = O-phospho-L-tyrosyl-[protein] + ADP + H(+)</text>
        <dbReference type="Rhea" id="RHEA:10596"/>
        <dbReference type="Rhea" id="RHEA-COMP:10136"/>
        <dbReference type="Rhea" id="RHEA-COMP:20101"/>
        <dbReference type="ChEBI" id="CHEBI:15378"/>
        <dbReference type="ChEBI" id="CHEBI:30616"/>
        <dbReference type="ChEBI" id="CHEBI:46858"/>
        <dbReference type="ChEBI" id="CHEBI:61978"/>
        <dbReference type="ChEBI" id="CHEBI:456216"/>
        <dbReference type="EC" id="2.7.10.1"/>
    </reaction>
</comment>
<keyword evidence="12" id="KW-0732">Signal</keyword>
<dbReference type="InterPro" id="IPR000719">
    <property type="entry name" value="Prot_kinase_dom"/>
</dbReference>
<dbReference type="GO" id="GO:0004714">
    <property type="term" value="F:transmembrane receptor protein tyrosine kinase activity"/>
    <property type="evidence" value="ECO:0007669"/>
    <property type="project" value="UniProtKB-EC"/>
</dbReference>
<evidence type="ECO:0000256" key="12">
    <source>
        <dbReference type="SAM" id="SignalP"/>
    </source>
</evidence>
<dbReference type="Gene3D" id="1.10.510.10">
    <property type="entry name" value="Transferase(Phosphotransferase) domain 1"/>
    <property type="match status" value="1"/>
</dbReference>
<keyword evidence="8" id="KW-0829">Tyrosine-protein kinase</keyword>
<dbReference type="OrthoDB" id="3256376at2759"/>
<name>A0A7I4YVI0_HAECO</name>
<keyword evidence="3" id="KW-0808">Transferase</keyword>
<feature type="region of interest" description="Disordered" evidence="10">
    <location>
        <begin position="918"/>
        <end position="940"/>
    </location>
</feature>
<dbReference type="CDD" id="cd00192">
    <property type="entry name" value="PTKc"/>
    <property type="match status" value="1"/>
</dbReference>
<dbReference type="OMA" id="IVIFEMY"/>
<dbReference type="GO" id="GO:0048680">
    <property type="term" value="P:positive regulation of axon regeneration"/>
    <property type="evidence" value="ECO:0007669"/>
    <property type="project" value="UniProtKB-ARBA"/>
</dbReference>
<keyword evidence="7 11" id="KW-0472">Membrane</keyword>
<dbReference type="Proteomes" id="UP000025227">
    <property type="component" value="Unplaced"/>
</dbReference>
<evidence type="ECO:0000256" key="10">
    <source>
        <dbReference type="SAM" id="MobiDB-lite"/>
    </source>
</evidence>
<evidence type="ECO:0000256" key="8">
    <source>
        <dbReference type="ARBA" id="ARBA00023137"/>
    </source>
</evidence>
<accession>A0A7I4YVI0</accession>
<dbReference type="GO" id="GO:0043235">
    <property type="term" value="C:receptor complex"/>
    <property type="evidence" value="ECO:0007669"/>
    <property type="project" value="TreeGrafter"/>
</dbReference>
<evidence type="ECO:0000256" key="2">
    <source>
        <dbReference type="ARBA" id="ARBA00011902"/>
    </source>
</evidence>
<dbReference type="InterPro" id="IPR050122">
    <property type="entry name" value="RTK"/>
</dbReference>
<evidence type="ECO:0000313" key="15">
    <source>
        <dbReference type="WBParaSite" id="HCON_00143540-00001"/>
    </source>
</evidence>
<comment type="subcellular location">
    <subcellularLocation>
        <location evidence="1">Endomembrane system</location>
    </subcellularLocation>
</comment>
<evidence type="ECO:0000256" key="7">
    <source>
        <dbReference type="ARBA" id="ARBA00023136"/>
    </source>
</evidence>
<dbReference type="PRINTS" id="PR00109">
    <property type="entry name" value="TYRKINASE"/>
</dbReference>
<protein>
    <recommendedName>
        <fullName evidence="2">receptor protein-tyrosine kinase</fullName>
        <ecNumber evidence="2">2.7.10.1</ecNumber>
    </recommendedName>
</protein>
<dbReference type="GO" id="GO:0005886">
    <property type="term" value="C:plasma membrane"/>
    <property type="evidence" value="ECO:0007669"/>
    <property type="project" value="TreeGrafter"/>
</dbReference>
<dbReference type="InterPro" id="IPR001245">
    <property type="entry name" value="Ser-Thr/Tyr_kinase_cat_dom"/>
</dbReference>
<feature type="region of interest" description="Disordered" evidence="10">
    <location>
        <begin position="866"/>
        <end position="885"/>
    </location>
</feature>
<keyword evidence="11" id="KW-0812">Transmembrane</keyword>
<feature type="domain" description="Protein kinase" evidence="13">
    <location>
        <begin position="556"/>
        <end position="839"/>
    </location>
</feature>
<dbReference type="EC" id="2.7.10.1" evidence="2"/>
<dbReference type="WBParaSite" id="HCON_00143540-00001">
    <property type="protein sequence ID" value="HCON_00143540-00001"/>
    <property type="gene ID" value="HCON_00143540"/>
</dbReference>
<keyword evidence="11" id="KW-1133">Transmembrane helix</keyword>
<evidence type="ECO:0000256" key="11">
    <source>
        <dbReference type="SAM" id="Phobius"/>
    </source>
</evidence>
<dbReference type="SMART" id="SM00219">
    <property type="entry name" value="TyrKc"/>
    <property type="match status" value="1"/>
</dbReference>
<feature type="transmembrane region" description="Helical" evidence="11">
    <location>
        <begin position="494"/>
        <end position="516"/>
    </location>
</feature>
<feature type="signal peptide" evidence="12">
    <location>
        <begin position="1"/>
        <end position="18"/>
    </location>
</feature>
<keyword evidence="14" id="KW-1185">Reference proteome</keyword>
<evidence type="ECO:0000256" key="1">
    <source>
        <dbReference type="ARBA" id="ARBA00004308"/>
    </source>
</evidence>